<accession>A0A9Q7E942</accession>
<reference evidence="2 3" key="1">
    <citation type="submission" date="2021-01" db="EMBL/GenBank/DDBJ databases">
        <title>FDA dAtabase for Regulatory Grade micrObial Sequences (FDA-ARGOS): Supporting development and validation of Infectious Disease Dx tests.</title>
        <authorList>
            <person name="Sproer C."/>
            <person name="Gronow S."/>
            <person name="Severitt S."/>
            <person name="Schroder I."/>
            <person name="Tallon L."/>
            <person name="Sadzewicz L."/>
            <person name="Zhao X."/>
            <person name="Boylan J."/>
            <person name="Ott S."/>
            <person name="Bowen H."/>
            <person name="Vavikolanu K."/>
            <person name="Mehta A."/>
            <person name="Aluvathingal J."/>
            <person name="Nadendla S."/>
            <person name="Lowell S."/>
            <person name="Myers T."/>
            <person name="Yan Y."/>
            <person name="Sichtig H."/>
        </authorList>
    </citation>
    <scope>NUCLEOTIDE SEQUENCE [LARGE SCALE GENOMIC DNA]</scope>
    <source>
        <strain evidence="2 3">FDAARGOS_1131</strain>
    </source>
</reference>
<dbReference type="Pfam" id="PF09346">
    <property type="entry name" value="SMI1_KNR4"/>
    <property type="match status" value="1"/>
</dbReference>
<name>A0A9Q7E942_MYROD</name>
<sequence length="136" mass="15716">MEQIIDNNIKKVNSKEINSFLEEFHLNPPISFIHFLLKYNGGLLENNDKIKRFLSIKYGGLNIEDMINMHQIIEQNIPKGYLPIALDWSDNPITINTNEGHQKGEIVKFYFDTDEEPEVIAHSLEELLGVTSMDEL</sequence>
<organism evidence="2 3">
    <name type="scientific">Myroides odoratus</name>
    <name type="common">Flavobacterium odoratum</name>
    <dbReference type="NCBI Taxonomy" id="256"/>
    <lineage>
        <taxon>Bacteria</taxon>
        <taxon>Pseudomonadati</taxon>
        <taxon>Bacteroidota</taxon>
        <taxon>Flavobacteriia</taxon>
        <taxon>Flavobacteriales</taxon>
        <taxon>Flavobacteriaceae</taxon>
        <taxon>Myroides</taxon>
    </lineage>
</organism>
<evidence type="ECO:0000313" key="3">
    <source>
        <dbReference type="Proteomes" id="UP000596202"/>
    </source>
</evidence>
<evidence type="ECO:0000259" key="1">
    <source>
        <dbReference type="Pfam" id="PF09346"/>
    </source>
</evidence>
<dbReference type="AlphaFoldDB" id="A0A9Q7E942"/>
<dbReference type="Proteomes" id="UP000596202">
    <property type="component" value="Chromosome"/>
</dbReference>
<dbReference type="SUPFAM" id="SSF160631">
    <property type="entry name" value="SMI1/KNR4-like"/>
    <property type="match status" value="1"/>
</dbReference>
<dbReference type="Gene3D" id="3.40.1580.10">
    <property type="entry name" value="SMI1/KNR4-like"/>
    <property type="match status" value="1"/>
</dbReference>
<dbReference type="InterPro" id="IPR037883">
    <property type="entry name" value="Knr4/Smi1-like_sf"/>
</dbReference>
<proteinExistence type="predicted"/>
<gene>
    <name evidence="2" type="ORF">I6I88_00900</name>
</gene>
<dbReference type="GeneID" id="93526186"/>
<feature type="domain" description="Knr4/Smi1-like" evidence="1">
    <location>
        <begin position="12"/>
        <end position="128"/>
    </location>
</feature>
<dbReference type="OrthoDB" id="6637351at2"/>
<dbReference type="RefSeq" id="WP_002989711.1">
    <property type="nucleotide sequence ID" value="NZ_CP068108.1"/>
</dbReference>
<protein>
    <submittedName>
        <fullName evidence="2">SMI1/KNR4 family protein</fullName>
    </submittedName>
</protein>
<dbReference type="EMBL" id="CP068108">
    <property type="protein sequence ID" value="QQU00363.1"/>
    <property type="molecule type" value="Genomic_DNA"/>
</dbReference>
<dbReference type="InterPro" id="IPR018958">
    <property type="entry name" value="Knr4/Smi1-like_dom"/>
</dbReference>
<evidence type="ECO:0000313" key="2">
    <source>
        <dbReference type="EMBL" id="QQU00363.1"/>
    </source>
</evidence>